<keyword evidence="1" id="KW-0963">Cytoplasm</keyword>
<gene>
    <name evidence="1" type="primary">ubiJ</name>
    <name evidence="4" type="ORF">GCM10009092_22530</name>
</gene>
<sequence>MPVPQLLAGALELALNKVLSLDNASQQRLAPLCGKRMRVKLKELPWPLTFVFSSQIDLLMDDEQPVDCAMELSLTHLQEMQDPANISALIQDKKLSLNGDMHTAQSFAALLKELDIDWEEQLSRYTGDVFAHQSVRLAKSLHQRAKGHLQQLGQIIKDGALHEKQLAAHPLAVEDFSRDVNKLRADTARLEARLSQLEQLKASR</sequence>
<organism evidence="4 5">
    <name type="scientific">Bowmanella denitrificans</name>
    <dbReference type="NCBI Taxonomy" id="366582"/>
    <lineage>
        <taxon>Bacteria</taxon>
        <taxon>Pseudomonadati</taxon>
        <taxon>Pseudomonadota</taxon>
        <taxon>Gammaproteobacteria</taxon>
        <taxon>Alteromonadales</taxon>
        <taxon>Alteromonadaceae</taxon>
        <taxon>Bowmanella</taxon>
    </lineage>
</organism>
<dbReference type="RefSeq" id="WP_343844963.1">
    <property type="nucleotide sequence ID" value="NZ_BAAAEI010000012.1"/>
</dbReference>
<reference evidence="5" key="1">
    <citation type="journal article" date="2019" name="Int. J. Syst. Evol. Microbiol.">
        <title>The Global Catalogue of Microorganisms (GCM) 10K type strain sequencing project: providing services to taxonomists for standard genome sequencing and annotation.</title>
        <authorList>
            <consortium name="The Broad Institute Genomics Platform"/>
            <consortium name="The Broad Institute Genome Sequencing Center for Infectious Disease"/>
            <person name="Wu L."/>
            <person name="Ma J."/>
        </authorList>
    </citation>
    <scope>NUCLEOTIDE SEQUENCE [LARGE SCALE GENOMIC DNA]</scope>
    <source>
        <strain evidence="5">JCM 13378</strain>
    </source>
</reference>
<dbReference type="PANTHER" id="PTHR38693:SF1">
    <property type="entry name" value="UBIQUINONE BIOSYNTHESIS ACCESSORY FACTOR UBIJ"/>
    <property type="match status" value="1"/>
</dbReference>
<dbReference type="EMBL" id="BAAAEI010000012">
    <property type="protein sequence ID" value="GAA0357812.1"/>
    <property type="molecule type" value="Genomic_DNA"/>
</dbReference>
<dbReference type="HAMAP" id="MF_02215">
    <property type="entry name" value="UbiJ"/>
    <property type="match status" value="1"/>
</dbReference>
<comment type="similarity">
    <text evidence="1">Belongs to the UbiJ family.</text>
</comment>
<comment type="pathway">
    <text evidence="1">Cofactor biosynthesis; ubiquinone biosynthesis.</text>
</comment>
<dbReference type="InterPro" id="IPR036527">
    <property type="entry name" value="SCP2_sterol-bd_dom_sf"/>
</dbReference>
<accession>A0ABN0X8N0</accession>
<dbReference type="SUPFAM" id="SSF55718">
    <property type="entry name" value="SCP-like"/>
    <property type="match status" value="1"/>
</dbReference>
<feature type="coiled-coil region" evidence="2">
    <location>
        <begin position="173"/>
        <end position="200"/>
    </location>
</feature>
<comment type="subcellular location">
    <subcellularLocation>
        <location evidence="1">Cytoplasm</location>
    </subcellularLocation>
</comment>
<name>A0ABN0X8N0_9ALTE</name>
<evidence type="ECO:0000256" key="2">
    <source>
        <dbReference type="SAM" id="Coils"/>
    </source>
</evidence>
<dbReference type="Proteomes" id="UP001501757">
    <property type="component" value="Unassembled WGS sequence"/>
</dbReference>
<comment type="caution">
    <text evidence="4">The sequence shown here is derived from an EMBL/GenBank/DDBJ whole genome shotgun (WGS) entry which is preliminary data.</text>
</comment>
<keyword evidence="1" id="KW-0831">Ubiquinone biosynthesis</keyword>
<protein>
    <recommendedName>
        <fullName evidence="1">Ubiquinone biosynthesis accessory factor UbiJ</fullName>
    </recommendedName>
</protein>
<evidence type="ECO:0000256" key="1">
    <source>
        <dbReference type="HAMAP-Rule" id="MF_02215"/>
    </source>
</evidence>
<dbReference type="Pfam" id="PF02036">
    <property type="entry name" value="SCP2"/>
    <property type="match status" value="1"/>
</dbReference>
<keyword evidence="2" id="KW-0175">Coiled coil</keyword>
<dbReference type="InterPro" id="IPR038989">
    <property type="entry name" value="UbiJ"/>
</dbReference>
<proteinExistence type="inferred from homology"/>
<keyword evidence="5" id="KW-1185">Reference proteome</keyword>
<feature type="domain" description="SCP2" evidence="3">
    <location>
        <begin position="15"/>
        <end position="112"/>
    </location>
</feature>
<evidence type="ECO:0000259" key="3">
    <source>
        <dbReference type="Pfam" id="PF02036"/>
    </source>
</evidence>
<comment type="function">
    <text evidence="1">Required for ubiquinone (coenzyme Q) biosynthesis. Binds hydrophobic ubiquinone biosynthetic intermediates via its SCP2 domain and is essential for the stability of the Ubi complex. May constitute a docking platform where Ubi enzymes assemble and access their SCP2-bound polyprenyl substrates.</text>
</comment>
<dbReference type="InterPro" id="IPR003033">
    <property type="entry name" value="SCP2_sterol-bd_dom"/>
</dbReference>
<evidence type="ECO:0000313" key="4">
    <source>
        <dbReference type="EMBL" id="GAA0357812.1"/>
    </source>
</evidence>
<evidence type="ECO:0000313" key="5">
    <source>
        <dbReference type="Proteomes" id="UP001501757"/>
    </source>
</evidence>
<dbReference type="PANTHER" id="PTHR38693">
    <property type="entry name" value="UBIQUINONE BIOSYNTHESIS PROTEIN UBIJ"/>
    <property type="match status" value="1"/>
</dbReference>